<keyword evidence="6" id="KW-0788">Thiol protease</keyword>
<dbReference type="InterPro" id="IPR008044">
    <property type="entry name" value="Phage_lysin"/>
</dbReference>
<keyword evidence="4" id="KW-0812">Transmembrane</keyword>
<dbReference type="Pfam" id="PF04688">
    <property type="entry name" value="Holin_SPP1"/>
    <property type="match status" value="1"/>
</dbReference>
<dbReference type="Pfam" id="PF05382">
    <property type="entry name" value="Amidase_5"/>
    <property type="match status" value="1"/>
</dbReference>
<proteinExistence type="inferred from homology"/>
<accession>A0AAD1NIP0</accession>
<dbReference type="InterPro" id="IPR023346">
    <property type="entry name" value="Lysozyme-like_dom_sf"/>
</dbReference>
<dbReference type="Proteomes" id="UP000595253">
    <property type="component" value="Chromosome"/>
</dbReference>
<evidence type="ECO:0000256" key="4">
    <source>
        <dbReference type="ARBA" id="ARBA00022692"/>
    </source>
</evidence>
<dbReference type="PROSITE" id="PS51935">
    <property type="entry name" value="NLPC_P60"/>
    <property type="match status" value="1"/>
</dbReference>
<sequence>MKTIDKGTLTRTILLWLAILNQVLTALGKNPLPLDDNTVSTLITAVFALLAWWRNNDFTHAAKKGTELTKSLKNGDSVQVVKASDADHEFTEGGRMMSSIENMIAWMQARKGKVTYSMTSRMGPTSYDCSSSVFFAMIAGGFLSVGSMGNTETLFGMSGTKLKEISRGEVQRGDIFISGTPGGSAGSDGHTGIFLSNGSFIHCSYTHNGIAIDTNDAYMSTRLPHHFYRIVGSGSANTDDKPQMVTLNLDGQFGNATAKRLQEYFDTAGKDGVISHQYKQTFNQNIYAAQFDSSLTGSNVVKALQRFLGIGQDGLFGQATIKALQKHLGTTQDGIISPVSDSVRELQRRLNANKL</sequence>
<reference evidence="10 11" key="1">
    <citation type="submission" date="2020-12" db="EMBL/GenBank/DDBJ databases">
        <title>Complete genome sequence of lactococcus lactis subsp. cremoris strain EPSC and strain G3-2.</title>
        <authorList>
            <person name="Kita K."/>
            <person name="Ishikawa S."/>
        </authorList>
    </citation>
    <scope>NUCLEOTIDE SEQUENCE [LARGE SCALE GENOMIC DNA]</scope>
    <source>
        <strain evidence="10 11">EPSC</strain>
    </source>
</reference>
<comment type="subcellular location">
    <subcellularLocation>
        <location evidence="1">Membrane</location>
    </subcellularLocation>
</comment>
<dbReference type="InterPro" id="IPR000064">
    <property type="entry name" value="NLP_P60_dom"/>
</dbReference>
<evidence type="ECO:0000256" key="3">
    <source>
        <dbReference type="ARBA" id="ARBA00022670"/>
    </source>
</evidence>
<keyword evidence="8" id="KW-0472">Membrane</keyword>
<dbReference type="InterPro" id="IPR006479">
    <property type="entry name" value="Holin"/>
</dbReference>
<keyword evidence="7" id="KW-1133">Transmembrane helix</keyword>
<name>A0AAD1NIP0_LACLC</name>
<evidence type="ECO:0000256" key="6">
    <source>
        <dbReference type="ARBA" id="ARBA00022807"/>
    </source>
</evidence>
<feature type="domain" description="NlpC/P60" evidence="9">
    <location>
        <begin position="97"/>
        <end position="234"/>
    </location>
</feature>
<evidence type="ECO:0000313" key="11">
    <source>
        <dbReference type="Proteomes" id="UP000595253"/>
    </source>
</evidence>
<dbReference type="GO" id="GO:0006508">
    <property type="term" value="P:proteolysis"/>
    <property type="evidence" value="ECO:0007669"/>
    <property type="project" value="UniProtKB-KW"/>
</dbReference>
<dbReference type="AlphaFoldDB" id="A0AAD1NIP0"/>
<evidence type="ECO:0000256" key="5">
    <source>
        <dbReference type="ARBA" id="ARBA00022801"/>
    </source>
</evidence>
<evidence type="ECO:0000256" key="8">
    <source>
        <dbReference type="ARBA" id="ARBA00023136"/>
    </source>
</evidence>
<dbReference type="InterPro" id="IPR038765">
    <property type="entry name" value="Papain-like_cys_pep_sf"/>
</dbReference>
<gene>
    <name evidence="10" type="ORF">LLC_22230</name>
</gene>
<dbReference type="GO" id="GO:0016020">
    <property type="term" value="C:membrane"/>
    <property type="evidence" value="ECO:0007669"/>
    <property type="project" value="UniProtKB-SubCell"/>
</dbReference>
<evidence type="ECO:0000256" key="7">
    <source>
        <dbReference type="ARBA" id="ARBA00022989"/>
    </source>
</evidence>
<keyword evidence="5" id="KW-0378">Hydrolase</keyword>
<keyword evidence="3" id="KW-0645">Protease</keyword>
<dbReference type="SUPFAM" id="SSF54001">
    <property type="entry name" value="Cysteine proteinases"/>
    <property type="match status" value="1"/>
</dbReference>
<dbReference type="Gene3D" id="3.90.1720.10">
    <property type="entry name" value="endopeptidase domain like (from Nostoc punctiforme)"/>
    <property type="match status" value="1"/>
</dbReference>
<evidence type="ECO:0000256" key="1">
    <source>
        <dbReference type="ARBA" id="ARBA00004370"/>
    </source>
</evidence>
<protein>
    <recommendedName>
        <fullName evidence="9">NlpC/P60 domain-containing protein</fullName>
    </recommendedName>
</protein>
<dbReference type="GO" id="GO:0008234">
    <property type="term" value="F:cysteine-type peptidase activity"/>
    <property type="evidence" value="ECO:0007669"/>
    <property type="project" value="UniProtKB-KW"/>
</dbReference>
<evidence type="ECO:0000313" key="10">
    <source>
        <dbReference type="EMBL" id="BCO06983.1"/>
    </source>
</evidence>
<dbReference type="NCBIfam" id="TIGR01592">
    <property type="entry name" value="holin_SPP1"/>
    <property type="match status" value="1"/>
</dbReference>
<dbReference type="InterPro" id="IPR036366">
    <property type="entry name" value="PGBDSf"/>
</dbReference>
<organism evidence="10 11">
    <name type="scientific">Lactococcus lactis subsp. cremoris</name>
    <name type="common">Streptococcus cremoris</name>
    <dbReference type="NCBI Taxonomy" id="1359"/>
    <lineage>
        <taxon>Bacteria</taxon>
        <taxon>Bacillati</taxon>
        <taxon>Bacillota</taxon>
        <taxon>Bacilli</taxon>
        <taxon>Lactobacillales</taxon>
        <taxon>Streptococcaceae</taxon>
        <taxon>Lactococcus</taxon>
    </lineage>
</organism>
<comment type="similarity">
    <text evidence="2">Belongs to the peptidase C40 family.</text>
</comment>
<dbReference type="SUPFAM" id="SSF53955">
    <property type="entry name" value="Lysozyme-like"/>
    <property type="match status" value="1"/>
</dbReference>
<evidence type="ECO:0000259" key="9">
    <source>
        <dbReference type="PROSITE" id="PS51935"/>
    </source>
</evidence>
<dbReference type="EMBL" id="AP024222">
    <property type="protein sequence ID" value="BCO06983.1"/>
    <property type="molecule type" value="Genomic_DNA"/>
</dbReference>
<evidence type="ECO:0000256" key="2">
    <source>
        <dbReference type="ARBA" id="ARBA00007074"/>
    </source>
</evidence>
<dbReference type="Gene3D" id="1.10.101.10">
    <property type="entry name" value="PGBD-like superfamily/PGBD"/>
    <property type="match status" value="1"/>
</dbReference>